<name>A0A1W1WQ73_SULTA</name>
<gene>
    <name evidence="1" type="ORF">SAMN00768000_3504</name>
</gene>
<dbReference type="Pfam" id="PF00216">
    <property type="entry name" value="Bac_DNA_binding"/>
    <property type="match status" value="1"/>
</dbReference>
<dbReference type="GO" id="GO:0003677">
    <property type="term" value="F:DNA binding"/>
    <property type="evidence" value="ECO:0007669"/>
    <property type="project" value="UniProtKB-KW"/>
</dbReference>
<reference evidence="2" key="1">
    <citation type="submission" date="2017-04" db="EMBL/GenBank/DDBJ databases">
        <authorList>
            <person name="Varghese N."/>
            <person name="Submissions S."/>
        </authorList>
    </citation>
    <scope>NUCLEOTIDE SEQUENCE [LARGE SCALE GENOMIC DNA]</scope>
    <source>
        <strain evidence="2">DSM 9293</strain>
    </source>
</reference>
<dbReference type="GO" id="GO:0030527">
    <property type="term" value="F:structural constituent of chromatin"/>
    <property type="evidence" value="ECO:0007669"/>
    <property type="project" value="InterPro"/>
</dbReference>
<evidence type="ECO:0000313" key="2">
    <source>
        <dbReference type="Proteomes" id="UP000192660"/>
    </source>
</evidence>
<dbReference type="AlphaFoldDB" id="A0A1W1WQ73"/>
<dbReference type="Gene3D" id="4.10.520.10">
    <property type="entry name" value="IHF-like DNA-binding proteins"/>
    <property type="match status" value="1"/>
</dbReference>
<sequence>MNKAELVRRISHDVGIVQEDMRPILNCLINIMGQTLVRGEPIQ</sequence>
<protein>
    <submittedName>
        <fullName evidence="1">DNA-binding protein</fullName>
    </submittedName>
</protein>
<keyword evidence="1" id="KW-0238">DNA-binding</keyword>
<keyword evidence="2" id="KW-1185">Reference proteome</keyword>
<dbReference type="InterPro" id="IPR010992">
    <property type="entry name" value="IHF-like_DNA-bd_dom_sf"/>
</dbReference>
<dbReference type="RefSeq" id="WP_020374144.1">
    <property type="nucleotide sequence ID" value="NZ_FWWY01000002.1"/>
</dbReference>
<evidence type="ECO:0000313" key="1">
    <source>
        <dbReference type="EMBL" id="SMC07873.1"/>
    </source>
</evidence>
<dbReference type="InterPro" id="IPR000119">
    <property type="entry name" value="Hist_DNA-bd"/>
</dbReference>
<dbReference type="SUPFAM" id="SSF47729">
    <property type="entry name" value="IHF-like DNA-binding proteins"/>
    <property type="match status" value="1"/>
</dbReference>
<dbReference type="EMBL" id="FWWY01000002">
    <property type="protein sequence ID" value="SMC07873.1"/>
    <property type="molecule type" value="Genomic_DNA"/>
</dbReference>
<dbReference type="Proteomes" id="UP000192660">
    <property type="component" value="Unassembled WGS sequence"/>
</dbReference>
<accession>A0A1W1WQ73</accession>
<proteinExistence type="predicted"/>
<organism evidence="1 2">
    <name type="scientific">Sulfobacillus thermosulfidooxidans (strain DSM 9293 / VKM B-1269 / AT-1)</name>
    <dbReference type="NCBI Taxonomy" id="929705"/>
    <lineage>
        <taxon>Bacteria</taxon>
        <taxon>Bacillati</taxon>
        <taxon>Bacillota</taxon>
        <taxon>Clostridia</taxon>
        <taxon>Eubacteriales</taxon>
        <taxon>Clostridiales Family XVII. Incertae Sedis</taxon>
        <taxon>Sulfobacillus</taxon>
    </lineage>
</organism>